<dbReference type="AlphaFoldDB" id="A0A9X3AM53"/>
<organism evidence="1 2">
    <name type="scientific">Tsuneonella litorea</name>
    <dbReference type="NCBI Taxonomy" id="2976475"/>
    <lineage>
        <taxon>Bacteria</taxon>
        <taxon>Pseudomonadati</taxon>
        <taxon>Pseudomonadota</taxon>
        <taxon>Alphaproteobacteria</taxon>
        <taxon>Sphingomonadales</taxon>
        <taxon>Erythrobacteraceae</taxon>
        <taxon>Tsuneonella</taxon>
    </lineage>
</organism>
<comment type="caution">
    <text evidence="1">The sequence shown here is derived from an EMBL/GenBank/DDBJ whole genome shotgun (WGS) entry which is preliminary data.</text>
</comment>
<dbReference type="RefSeq" id="WP_259960634.1">
    <property type="nucleotide sequence ID" value="NZ_JAOAMV010000001.1"/>
</dbReference>
<gene>
    <name evidence="1" type="ORF">N0B51_02680</name>
</gene>
<keyword evidence="2" id="KW-1185">Reference proteome</keyword>
<accession>A0A9X3AM53</accession>
<dbReference type="InterPro" id="IPR009964">
    <property type="entry name" value="DUF1491"/>
</dbReference>
<evidence type="ECO:0000313" key="1">
    <source>
        <dbReference type="EMBL" id="MCT2557882.1"/>
    </source>
</evidence>
<name>A0A9X3AM53_9SPHN</name>
<sequence length="111" mass="12225">MEGRLPAHIEVAGIRRLAESLGGFATVLAKGERDAGTIAIVIIGRGEPAALYERMPQLDGNRRFVLSVEEISEKKQEFSDILARRTARDPDLWLIEADVPDKERFVAGLPA</sequence>
<evidence type="ECO:0000313" key="2">
    <source>
        <dbReference type="Proteomes" id="UP001142648"/>
    </source>
</evidence>
<protein>
    <submittedName>
        <fullName evidence="1">DUF1491 family protein</fullName>
    </submittedName>
</protein>
<proteinExistence type="predicted"/>
<reference evidence="1" key="1">
    <citation type="submission" date="2022-09" db="EMBL/GenBank/DDBJ databases">
        <title>The genome sequence of Tsuneonella sp. YG55.</title>
        <authorList>
            <person name="Liu Y."/>
        </authorList>
    </citation>
    <scope>NUCLEOTIDE SEQUENCE</scope>
    <source>
        <strain evidence="1">YG55</strain>
    </source>
</reference>
<dbReference type="Gene3D" id="3.40.1530.20">
    <property type="entry name" value="Protein of unknown function (DUF1491)"/>
    <property type="match status" value="1"/>
</dbReference>
<dbReference type="Pfam" id="PF07372">
    <property type="entry name" value="DUF1491"/>
    <property type="match status" value="1"/>
</dbReference>
<dbReference type="Proteomes" id="UP001142648">
    <property type="component" value="Unassembled WGS sequence"/>
</dbReference>
<dbReference type="EMBL" id="JAOAMV010000001">
    <property type="protein sequence ID" value="MCT2557882.1"/>
    <property type="molecule type" value="Genomic_DNA"/>
</dbReference>